<dbReference type="InterPro" id="IPR002104">
    <property type="entry name" value="Integrase_catalytic"/>
</dbReference>
<dbReference type="OrthoDB" id="283809at2"/>
<organism evidence="7 8">
    <name type="scientific">Paenibacillus oryzisoli</name>
    <dbReference type="NCBI Taxonomy" id="1850517"/>
    <lineage>
        <taxon>Bacteria</taxon>
        <taxon>Bacillati</taxon>
        <taxon>Bacillota</taxon>
        <taxon>Bacilli</taxon>
        <taxon>Bacillales</taxon>
        <taxon>Paenibacillaceae</taxon>
        <taxon>Paenibacillus</taxon>
    </lineage>
</organism>
<dbReference type="InterPro" id="IPR044068">
    <property type="entry name" value="CB"/>
</dbReference>
<dbReference type="GO" id="GO:0015074">
    <property type="term" value="P:DNA integration"/>
    <property type="evidence" value="ECO:0007669"/>
    <property type="project" value="InterPro"/>
</dbReference>
<evidence type="ECO:0000313" key="8">
    <source>
        <dbReference type="Proteomes" id="UP000078454"/>
    </source>
</evidence>
<dbReference type="Gene3D" id="1.10.150.130">
    <property type="match status" value="1"/>
</dbReference>
<name>A0A198AYK9_9BACL</name>
<comment type="similarity">
    <text evidence="1">Belongs to the 'phage' integrase family.</text>
</comment>
<dbReference type="CDD" id="cd00397">
    <property type="entry name" value="DNA_BRE_C"/>
    <property type="match status" value="1"/>
</dbReference>
<keyword evidence="2 4" id="KW-0238">DNA-binding</keyword>
<dbReference type="AlphaFoldDB" id="A0A198AYK9"/>
<feature type="domain" description="Core-binding (CB)" evidence="6">
    <location>
        <begin position="21"/>
        <end position="107"/>
    </location>
</feature>
<accession>A0A198AYK9</accession>
<dbReference type="EMBL" id="LYPB01000013">
    <property type="protein sequence ID" value="OAS26175.1"/>
    <property type="molecule type" value="Genomic_DNA"/>
</dbReference>
<dbReference type="GO" id="GO:0006310">
    <property type="term" value="P:DNA recombination"/>
    <property type="evidence" value="ECO:0007669"/>
    <property type="project" value="UniProtKB-KW"/>
</dbReference>
<reference evidence="7 8" key="1">
    <citation type="submission" date="2016-05" db="EMBL/GenBank/DDBJ databases">
        <title>Paenibacillus sp. 1ZS3-15 nov., isolated from the rhizosphere soil.</title>
        <authorList>
            <person name="Zhang X.X."/>
            <person name="Zhang J."/>
        </authorList>
    </citation>
    <scope>NUCLEOTIDE SEQUENCE [LARGE SCALE GENOMIC DNA]</scope>
    <source>
        <strain evidence="7 8">1ZS3-15</strain>
    </source>
</reference>
<comment type="caution">
    <text evidence="7">The sequence shown here is derived from an EMBL/GenBank/DDBJ whole genome shotgun (WGS) entry which is preliminary data.</text>
</comment>
<feature type="domain" description="Tyr recombinase" evidence="5">
    <location>
        <begin position="131"/>
        <end position="308"/>
    </location>
</feature>
<dbReference type="PROSITE" id="PS51900">
    <property type="entry name" value="CB"/>
    <property type="match status" value="1"/>
</dbReference>
<protein>
    <submittedName>
        <fullName evidence="7">Recombinase XerC</fullName>
    </submittedName>
</protein>
<dbReference type="InterPro" id="IPR011010">
    <property type="entry name" value="DNA_brk_join_enz"/>
</dbReference>
<dbReference type="STRING" id="1850517.A8708_10010"/>
<keyword evidence="3" id="KW-0233">DNA recombination</keyword>
<evidence type="ECO:0000256" key="2">
    <source>
        <dbReference type="ARBA" id="ARBA00023125"/>
    </source>
</evidence>
<dbReference type="Pfam" id="PF00589">
    <property type="entry name" value="Phage_integrase"/>
    <property type="match status" value="1"/>
</dbReference>
<sequence length="318" mass="36866">MIPTQEQHVSSLPNKEYSNKLTDEQVIATFLETCTNSSFTRRNYKRGIEMFRACVSYCPLREVSWREIEAFKLRLMRDINIDTGKPYEPATIAAILSPLRSFFKWCCHPQVGIMIDNPTANTKNPKVHITSTQHYLTKRELSILFGELKKLGIRNYIMGLSLAILGLRVSELVAMRWEDFHTDPMETSMWLTVKKGKGDKIREVKVPEVLWNLLMEYRSLDRQDRLEDIHRVFPISSRWVEKIIETARKASGLNKKVTPHWLRHTNATLALLSGASLQQVQEMLGHSHMNTTQRYLHTVNQLKKTASDYVGEHLKDIL</sequence>
<gene>
    <name evidence="7" type="ORF">A8708_10010</name>
</gene>
<dbReference type="GO" id="GO:0003677">
    <property type="term" value="F:DNA binding"/>
    <property type="evidence" value="ECO:0007669"/>
    <property type="project" value="UniProtKB-UniRule"/>
</dbReference>
<dbReference type="Gene3D" id="1.10.443.10">
    <property type="entry name" value="Intergrase catalytic core"/>
    <property type="match status" value="1"/>
</dbReference>
<keyword evidence="8" id="KW-1185">Reference proteome</keyword>
<evidence type="ECO:0000256" key="1">
    <source>
        <dbReference type="ARBA" id="ARBA00008857"/>
    </source>
</evidence>
<evidence type="ECO:0000259" key="5">
    <source>
        <dbReference type="PROSITE" id="PS51898"/>
    </source>
</evidence>
<dbReference type="InterPro" id="IPR050090">
    <property type="entry name" value="Tyrosine_recombinase_XerCD"/>
</dbReference>
<evidence type="ECO:0000259" key="6">
    <source>
        <dbReference type="PROSITE" id="PS51900"/>
    </source>
</evidence>
<dbReference type="InterPro" id="IPR013762">
    <property type="entry name" value="Integrase-like_cat_sf"/>
</dbReference>
<evidence type="ECO:0000256" key="4">
    <source>
        <dbReference type="PROSITE-ProRule" id="PRU01248"/>
    </source>
</evidence>
<evidence type="ECO:0000256" key="3">
    <source>
        <dbReference type="ARBA" id="ARBA00023172"/>
    </source>
</evidence>
<evidence type="ECO:0000313" key="7">
    <source>
        <dbReference type="EMBL" id="OAS26175.1"/>
    </source>
</evidence>
<dbReference type="PROSITE" id="PS51898">
    <property type="entry name" value="TYR_RECOMBINASE"/>
    <property type="match status" value="1"/>
</dbReference>
<proteinExistence type="inferred from homology"/>
<dbReference type="Proteomes" id="UP000078454">
    <property type="component" value="Unassembled WGS sequence"/>
</dbReference>
<dbReference type="PANTHER" id="PTHR30349:SF64">
    <property type="entry name" value="PROPHAGE INTEGRASE INTD-RELATED"/>
    <property type="match status" value="1"/>
</dbReference>
<dbReference type="SUPFAM" id="SSF56349">
    <property type="entry name" value="DNA breaking-rejoining enzymes"/>
    <property type="match status" value="1"/>
</dbReference>
<dbReference type="PANTHER" id="PTHR30349">
    <property type="entry name" value="PHAGE INTEGRASE-RELATED"/>
    <property type="match status" value="1"/>
</dbReference>
<dbReference type="InterPro" id="IPR010998">
    <property type="entry name" value="Integrase_recombinase_N"/>
</dbReference>